<evidence type="ECO:0000313" key="1">
    <source>
        <dbReference type="EMBL" id="QHT97822.1"/>
    </source>
</evidence>
<sequence>MNDIFNIDLDEYEDAISDCLDRLNKWRPQLKLGDLRTILMLNGCTRCS</sequence>
<name>A0A6C0IXN0_9ZZZZ</name>
<protein>
    <submittedName>
        <fullName evidence="1">Uncharacterized protein</fullName>
    </submittedName>
</protein>
<dbReference type="EMBL" id="MN740283">
    <property type="protein sequence ID" value="QHT97822.1"/>
    <property type="molecule type" value="Genomic_DNA"/>
</dbReference>
<proteinExistence type="predicted"/>
<dbReference type="AlphaFoldDB" id="A0A6C0IXN0"/>
<organism evidence="1">
    <name type="scientific">viral metagenome</name>
    <dbReference type="NCBI Taxonomy" id="1070528"/>
    <lineage>
        <taxon>unclassified sequences</taxon>
        <taxon>metagenomes</taxon>
        <taxon>organismal metagenomes</taxon>
    </lineage>
</organism>
<accession>A0A6C0IXN0</accession>
<reference evidence="1" key="1">
    <citation type="journal article" date="2020" name="Nature">
        <title>Giant virus diversity and host interactions through global metagenomics.</title>
        <authorList>
            <person name="Schulz F."/>
            <person name="Roux S."/>
            <person name="Paez-Espino D."/>
            <person name="Jungbluth S."/>
            <person name="Walsh D.A."/>
            <person name="Denef V.J."/>
            <person name="McMahon K.D."/>
            <person name="Konstantinidis K.T."/>
            <person name="Eloe-Fadrosh E.A."/>
            <person name="Kyrpides N.C."/>
            <person name="Woyke T."/>
        </authorList>
    </citation>
    <scope>NUCLEOTIDE SEQUENCE</scope>
    <source>
        <strain evidence="1">GVMAG-M-3300025572-1</strain>
    </source>
</reference>